<keyword evidence="2" id="KW-1185">Reference proteome</keyword>
<name>A0ABN1FKP8_9ACTN</name>
<comment type="caution">
    <text evidence="1">The sequence shown here is derived from an EMBL/GenBank/DDBJ whole genome shotgun (WGS) entry which is preliminary data.</text>
</comment>
<dbReference type="Proteomes" id="UP001500668">
    <property type="component" value="Unassembled WGS sequence"/>
</dbReference>
<dbReference type="RefSeq" id="WP_344073025.1">
    <property type="nucleotide sequence ID" value="NZ_BAAACA010000014.1"/>
</dbReference>
<gene>
    <name evidence="1" type="ORF">GCM10010394_22660</name>
</gene>
<accession>A0ABN1FKP8</accession>
<protein>
    <submittedName>
        <fullName evidence="1">Uncharacterized protein</fullName>
    </submittedName>
</protein>
<sequence>MTGRGSFRQSANFLDGVREQTNRLVEQSMQEWDRACPEPEPAV</sequence>
<organism evidence="1 2">
    <name type="scientific">Streptomyces crystallinus</name>
    <dbReference type="NCBI Taxonomy" id="68191"/>
    <lineage>
        <taxon>Bacteria</taxon>
        <taxon>Bacillati</taxon>
        <taxon>Actinomycetota</taxon>
        <taxon>Actinomycetes</taxon>
        <taxon>Kitasatosporales</taxon>
        <taxon>Streptomycetaceae</taxon>
        <taxon>Streptomyces</taxon>
    </lineage>
</organism>
<evidence type="ECO:0000313" key="1">
    <source>
        <dbReference type="EMBL" id="GAA0592849.1"/>
    </source>
</evidence>
<evidence type="ECO:0000313" key="2">
    <source>
        <dbReference type="Proteomes" id="UP001500668"/>
    </source>
</evidence>
<reference evidence="1 2" key="1">
    <citation type="journal article" date="2019" name="Int. J. Syst. Evol. Microbiol.">
        <title>The Global Catalogue of Microorganisms (GCM) 10K type strain sequencing project: providing services to taxonomists for standard genome sequencing and annotation.</title>
        <authorList>
            <consortium name="The Broad Institute Genomics Platform"/>
            <consortium name="The Broad Institute Genome Sequencing Center for Infectious Disease"/>
            <person name="Wu L."/>
            <person name="Ma J."/>
        </authorList>
    </citation>
    <scope>NUCLEOTIDE SEQUENCE [LARGE SCALE GENOMIC DNA]</scope>
    <source>
        <strain evidence="1 2">JCM 5067</strain>
    </source>
</reference>
<proteinExistence type="predicted"/>
<dbReference type="EMBL" id="BAAACA010000014">
    <property type="protein sequence ID" value="GAA0592849.1"/>
    <property type="molecule type" value="Genomic_DNA"/>
</dbReference>